<protein>
    <submittedName>
        <fullName evidence="6">NADP-dependent succinate-semialdehyde dehydrogenase</fullName>
    </submittedName>
</protein>
<dbReference type="Proteomes" id="UP001501600">
    <property type="component" value="Unassembled WGS sequence"/>
</dbReference>
<evidence type="ECO:0000313" key="7">
    <source>
        <dbReference type="Proteomes" id="UP001501600"/>
    </source>
</evidence>
<gene>
    <name evidence="6" type="primary">gabD</name>
    <name evidence="6" type="ORF">GCM10025772_17950</name>
</gene>
<dbReference type="CDD" id="cd07103">
    <property type="entry name" value="ALDH_F5_SSADH_GabD"/>
    <property type="match status" value="1"/>
</dbReference>
<dbReference type="SUPFAM" id="SSF53720">
    <property type="entry name" value="ALDH-like"/>
    <property type="match status" value="1"/>
</dbReference>
<dbReference type="Gene3D" id="3.40.605.10">
    <property type="entry name" value="Aldehyde Dehydrogenase, Chain A, domain 1"/>
    <property type="match status" value="1"/>
</dbReference>
<proteinExistence type="inferred from homology"/>
<feature type="active site" evidence="3">
    <location>
        <position position="255"/>
    </location>
</feature>
<dbReference type="PROSITE" id="PS00687">
    <property type="entry name" value="ALDEHYDE_DEHYDR_GLU"/>
    <property type="match status" value="1"/>
</dbReference>
<dbReference type="PANTHER" id="PTHR43353:SF5">
    <property type="entry name" value="SUCCINATE-SEMIALDEHYDE DEHYDROGENASE, MITOCHONDRIAL"/>
    <property type="match status" value="1"/>
</dbReference>
<keyword evidence="2 4" id="KW-0560">Oxidoreductase</keyword>
<name>A0ABP9S4R1_9GAMM</name>
<dbReference type="InterPro" id="IPR016160">
    <property type="entry name" value="Ald_DH_CS_CYS"/>
</dbReference>
<dbReference type="InterPro" id="IPR016163">
    <property type="entry name" value="Ald_DH_C"/>
</dbReference>
<evidence type="ECO:0000313" key="6">
    <source>
        <dbReference type="EMBL" id="GAA5191369.1"/>
    </source>
</evidence>
<evidence type="ECO:0000256" key="4">
    <source>
        <dbReference type="RuleBase" id="RU003345"/>
    </source>
</evidence>
<evidence type="ECO:0000256" key="2">
    <source>
        <dbReference type="ARBA" id="ARBA00023002"/>
    </source>
</evidence>
<keyword evidence="7" id="KW-1185">Reference proteome</keyword>
<dbReference type="InterPro" id="IPR029510">
    <property type="entry name" value="Ald_DH_CS_GLU"/>
</dbReference>
<dbReference type="InterPro" id="IPR050740">
    <property type="entry name" value="Aldehyde_DH_Superfamily"/>
</dbReference>
<feature type="domain" description="Aldehyde dehydrogenase" evidence="5">
    <location>
        <begin position="24"/>
        <end position="480"/>
    </location>
</feature>
<evidence type="ECO:0000259" key="5">
    <source>
        <dbReference type="Pfam" id="PF00171"/>
    </source>
</evidence>
<dbReference type="PANTHER" id="PTHR43353">
    <property type="entry name" value="SUCCINATE-SEMIALDEHYDE DEHYDROGENASE, MITOCHONDRIAL"/>
    <property type="match status" value="1"/>
</dbReference>
<reference evidence="7" key="1">
    <citation type="journal article" date="2019" name="Int. J. Syst. Evol. Microbiol.">
        <title>The Global Catalogue of Microorganisms (GCM) 10K type strain sequencing project: providing services to taxonomists for standard genome sequencing and annotation.</title>
        <authorList>
            <consortium name="The Broad Institute Genomics Platform"/>
            <consortium name="The Broad Institute Genome Sequencing Center for Infectious Disease"/>
            <person name="Wu L."/>
            <person name="Ma J."/>
        </authorList>
    </citation>
    <scope>NUCLEOTIDE SEQUENCE [LARGE SCALE GENOMIC DNA]</scope>
    <source>
        <strain evidence="7">JCM 18720</strain>
    </source>
</reference>
<organism evidence="6 7">
    <name type="scientific">Ferrimonas gelatinilytica</name>
    <dbReference type="NCBI Taxonomy" id="1255257"/>
    <lineage>
        <taxon>Bacteria</taxon>
        <taxon>Pseudomonadati</taxon>
        <taxon>Pseudomonadota</taxon>
        <taxon>Gammaproteobacteria</taxon>
        <taxon>Alteromonadales</taxon>
        <taxon>Ferrimonadaceae</taxon>
        <taxon>Ferrimonas</taxon>
    </lineage>
</organism>
<dbReference type="PROSITE" id="PS00070">
    <property type="entry name" value="ALDEHYDE_DEHYDR_CYS"/>
    <property type="match status" value="1"/>
</dbReference>
<evidence type="ECO:0000256" key="3">
    <source>
        <dbReference type="PROSITE-ProRule" id="PRU10007"/>
    </source>
</evidence>
<accession>A0ABP9S4R1</accession>
<dbReference type="InterPro" id="IPR016162">
    <property type="entry name" value="Ald_DH_N"/>
</dbReference>
<dbReference type="Gene3D" id="3.40.309.10">
    <property type="entry name" value="Aldehyde Dehydrogenase, Chain A, domain 2"/>
    <property type="match status" value="1"/>
</dbReference>
<evidence type="ECO:0000256" key="1">
    <source>
        <dbReference type="ARBA" id="ARBA00009986"/>
    </source>
</evidence>
<comment type="caution">
    <text evidence="6">The sequence shown here is derived from an EMBL/GenBank/DDBJ whole genome shotgun (WGS) entry which is preliminary data.</text>
</comment>
<dbReference type="RefSeq" id="WP_345316725.1">
    <property type="nucleotide sequence ID" value="NZ_BAABLF010000011.1"/>
</dbReference>
<dbReference type="InterPro" id="IPR016161">
    <property type="entry name" value="Ald_DH/histidinol_DH"/>
</dbReference>
<dbReference type="Pfam" id="PF00171">
    <property type="entry name" value="Aldedh"/>
    <property type="match status" value="1"/>
</dbReference>
<comment type="similarity">
    <text evidence="1 4">Belongs to the aldehyde dehydrogenase family.</text>
</comment>
<dbReference type="EMBL" id="BAABLF010000011">
    <property type="protein sequence ID" value="GAA5191369.1"/>
    <property type="molecule type" value="Genomic_DNA"/>
</dbReference>
<sequence length="488" mass="51601">MHGLSDNALLQKGSFINGRWEVSADTFEVRNPANGQLLAEISNHGAEAATAAVEAAYQAQKAWAALPAAKRAETLMAWHDEMLAHQEDLARLLTLEQGKPLAEARGEIAYGASYIKWFSEEAVRIYGDTIPAPSGDKRLLVIKQPVGVVGSITPWNFPNAMMVRKAAPALAAGCTFVAKPASETPLSALAVAELARRVGLPDGVFNVVVGTDSAAIGKVLTQHPKISKFSFTGSTATGSKLLAQCAEGIKRTSMELGGNAPFIVFDDADLDAAIEGLMAAKFRNAGQTCVCSNRVFVQQGVYDAFAEKLAKAVAELTVGDGLVEETKIGPLINEAAVEKVSDLVSQSLSQGASRLGSVSLSAEQQARGFYYPPTVLTGVSNAMALARNEIFGPVVPLIPFEDEADAIAQANDSEFGLAAYFYSRDIGRVFRVSEALEYGMVAVNEGILSNAAAPFGGVKASGHGREGSKYGLDDYLDIKYLCLGGMDK</sequence>
<dbReference type="InterPro" id="IPR015590">
    <property type="entry name" value="Aldehyde_DH_dom"/>
</dbReference>